<reference evidence="1" key="2">
    <citation type="submission" date="2021-04" db="EMBL/GenBank/DDBJ databases">
        <authorList>
            <person name="Gilroy R."/>
        </authorList>
    </citation>
    <scope>NUCLEOTIDE SEQUENCE</scope>
    <source>
        <strain evidence="1">1719</strain>
    </source>
</reference>
<sequence>MDQQNSSKELIELANMTMPYGKYKGIKLLYLPEAYLVWYQRKGFPPGKLGQRLALLLEIKVNGLEYLLKPLVRR</sequence>
<dbReference type="EMBL" id="DXEZ01000215">
    <property type="protein sequence ID" value="HIX54897.1"/>
    <property type="molecule type" value="Genomic_DNA"/>
</dbReference>
<accession>A0A9D1W9M0</accession>
<dbReference type="InterPro" id="IPR024530">
    <property type="entry name" value="QSregVF_b"/>
</dbReference>
<comment type="caution">
    <text evidence="1">The sequence shown here is derived from an EMBL/GenBank/DDBJ whole genome shotgun (WGS) entry which is preliminary data.</text>
</comment>
<name>A0A9D1W9M0_9SPHI</name>
<proteinExistence type="predicted"/>
<gene>
    <name evidence="1" type="ORF">H9853_07720</name>
</gene>
<dbReference type="Proteomes" id="UP000824156">
    <property type="component" value="Unassembled WGS sequence"/>
</dbReference>
<evidence type="ECO:0000313" key="2">
    <source>
        <dbReference type="Proteomes" id="UP000824156"/>
    </source>
</evidence>
<protein>
    <submittedName>
        <fullName evidence="1">DUF3820 family protein</fullName>
    </submittedName>
</protein>
<evidence type="ECO:0000313" key="1">
    <source>
        <dbReference type="EMBL" id="HIX54897.1"/>
    </source>
</evidence>
<organism evidence="1 2">
    <name type="scientific">Candidatus Sphingobacterium stercoripullorum</name>
    <dbReference type="NCBI Taxonomy" id="2838759"/>
    <lineage>
        <taxon>Bacteria</taxon>
        <taxon>Pseudomonadati</taxon>
        <taxon>Bacteroidota</taxon>
        <taxon>Sphingobacteriia</taxon>
        <taxon>Sphingobacteriales</taxon>
        <taxon>Sphingobacteriaceae</taxon>
        <taxon>Sphingobacterium</taxon>
    </lineage>
</organism>
<dbReference type="Pfam" id="PF12843">
    <property type="entry name" value="QSregVF_b"/>
    <property type="match status" value="1"/>
</dbReference>
<reference evidence="1" key="1">
    <citation type="journal article" date="2021" name="PeerJ">
        <title>Extensive microbial diversity within the chicken gut microbiome revealed by metagenomics and culture.</title>
        <authorList>
            <person name="Gilroy R."/>
            <person name="Ravi A."/>
            <person name="Getino M."/>
            <person name="Pursley I."/>
            <person name="Horton D.L."/>
            <person name="Alikhan N.F."/>
            <person name="Baker D."/>
            <person name="Gharbi K."/>
            <person name="Hall N."/>
            <person name="Watson M."/>
            <person name="Adriaenssens E.M."/>
            <person name="Foster-Nyarko E."/>
            <person name="Jarju S."/>
            <person name="Secka A."/>
            <person name="Antonio M."/>
            <person name="Oren A."/>
            <person name="Chaudhuri R.R."/>
            <person name="La Ragione R."/>
            <person name="Hildebrand F."/>
            <person name="Pallen M.J."/>
        </authorList>
    </citation>
    <scope>NUCLEOTIDE SEQUENCE</scope>
    <source>
        <strain evidence="1">1719</strain>
    </source>
</reference>
<dbReference type="AlphaFoldDB" id="A0A9D1W9M0"/>